<accession>A0ABR4B2T6</accession>
<reference evidence="2 3" key="1">
    <citation type="submission" date="2024-09" db="EMBL/GenBank/DDBJ databases">
        <title>Rethinking Asexuality: The Enigmatic Case of Functional Sexual Genes in Lepraria (Stereocaulaceae).</title>
        <authorList>
            <person name="Doellman M."/>
            <person name="Sun Y."/>
            <person name="Barcenas-Pena A."/>
            <person name="Lumbsch H.T."/>
            <person name="Grewe F."/>
        </authorList>
    </citation>
    <scope>NUCLEOTIDE SEQUENCE [LARGE SCALE GENOMIC DNA]</scope>
    <source>
        <strain evidence="2 3">Grewe 0041</strain>
    </source>
</reference>
<protein>
    <submittedName>
        <fullName evidence="2">Uncharacterized protein</fullName>
    </submittedName>
</protein>
<evidence type="ECO:0000313" key="2">
    <source>
        <dbReference type="EMBL" id="KAL2052164.1"/>
    </source>
</evidence>
<keyword evidence="3" id="KW-1185">Reference proteome</keyword>
<feature type="region of interest" description="Disordered" evidence="1">
    <location>
        <begin position="109"/>
        <end position="134"/>
    </location>
</feature>
<dbReference type="Proteomes" id="UP001590951">
    <property type="component" value="Unassembled WGS sequence"/>
</dbReference>
<proteinExistence type="predicted"/>
<organism evidence="2 3">
    <name type="scientific">Lepraria finkii</name>
    <dbReference type="NCBI Taxonomy" id="1340010"/>
    <lineage>
        <taxon>Eukaryota</taxon>
        <taxon>Fungi</taxon>
        <taxon>Dikarya</taxon>
        <taxon>Ascomycota</taxon>
        <taxon>Pezizomycotina</taxon>
        <taxon>Lecanoromycetes</taxon>
        <taxon>OSLEUM clade</taxon>
        <taxon>Lecanoromycetidae</taxon>
        <taxon>Lecanorales</taxon>
        <taxon>Lecanorineae</taxon>
        <taxon>Stereocaulaceae</taxon>
        <taxon>Lepraria</taxon>
    </lineage>
</organism>
<dbReference type="EMBL" id="JBHFEH010000029">
    <property type="protein sequence ID" value="KAL2052164.1"/>
    <property type="molecule type" value="Genomic_DNA"/>
</dbReference>
<gene>
    <name evidence="2" type="ORF">ABVK25_007606</name>
</gene>
<feature type="compositionally biased region" description="Basic and acidic residues" evidence="1">
    <location>
        <begin position="114"/>
        <end position="134"/>
    </location>
</feature>
<evidence type="ECO:0000313" key="3">
    <source>
        <dbReference type="Proteomes" id="UP001590951"/>
    </source>
</evidence>
<evidence type="ECO:0000256" key="1">
    <source>
        <dbReference type="SAM" id="MobiDB-lite"/>
    </source>
</evidence>
<comment type="caution">
    <text evidence="2">The sequence shown here is derived from an EMBL/GenBank/DDBJ whole genome shotgun (WGS) entry which is preliminary data.</text>
</comment>
<name>A0ABR4B2T6_9LECA</name>
<sequence>MDGFYESLVKPFKKWTIHAINEGIWIKAARLPLDFRFAMRRPLMPEATFQSTLQSMGLQDDLGLGNMPTSHTQPFSHLRGTTKQLICEIDVDRSIKHVSTTLKHSLCRAGSPTRMEEEVSEKEASKKSEVDDATREIETLQRTWRCT</sequence>